<evidence type="ECO:0000313" key="2">
    <source>
        <dbReference type="Proteomes" id="UP000683360"/>
    </source>
</evidence>
<dbReference type="PANTHER" id="PTHR46704">
    <property type="entry name" value="CXC DOMAIN-CONTAINING PROTEIN-RELATED"/>
    <property type="match status" value="1"/>
</dbReference>
<proteinExistence type="predicted"/>
<name>A0A8S3PRZ0_MYTED</name>
<dbReference type="OrthoDB" id="7387685at2759"/>
<reference evidence="1" key="1">
    <citation type="submission" date="2021-03" db="EMBL/GenBank/DDBJ databases">
        <authorList>
            <person name="Bekaert M."/>
        </authorList>
    </citation>
    <scope>NUCLEOTIDE SEQUENCE</scope>
</reference>
<protein>
    <submittedName>
        <fullName evidence="1">Uncharacterized protein</fullName>
    </submittedName>
</protein>
<dbReference type="PANTHER" id="PTHR46704:SF1">
    <property type="entry name" value="TELOMERE LENGTH REGULATION PROTEIN TEL2 HOMOLOG"/>
    <property type="match status" value="1"/>
</dbReference>
<keyword evidence="2" id="KW-1185">Reference proteome</keyword>
<dbReference type="AlphaFoldDB" id="A0A8S3PRZ0"/>
<sequence length="279" mass="31395">MCKKADQKFSVQTFDQQLYAIAQQIKWANPLEFPDHIIRLGGFHALSCFIASVGKLWGDGGLTDLFVGSGVYAAGTVDQMLSGKQFNRSVRGLTLVYEATMSLWLSSFFDWCGSNGHLGNIPDEFWDSLQTCYSSFSDDPPSFNLNITKFGSLFETYQSPLLEDFKNWGKKSVYKLLKTSSEDLSDLMQLAQSDLDVSISASRKRVARLYDPKGKYKSCQNNLNKLRVRLPTSKNSDLVRLPPSEASFKQHVLRACIQVKLWMTSHEAKPHIGSPYDFG</sequence>
<gene>
    <name evidence="1" type="ORF">MEDL_2049</name>
</gene>
<organism evidence="1 2">
    <name type="scientific">Mytilus edulis</name>
    <name type="common">Blue mussel</name>
    <dbReference type="NCBI Taxonomy" id="6550"/>
    <lineage>
        <taxon>Eukaryota</taxon>
        <taxon>Metazoa</taxon>
        <taxon>Spiralia</taxon>
        <taxon>Lophotrochozoa</taxon>
        <taxon>Mollusca</taxon>
        <taxon>Bivalvia</taxon>
        <taxon>Autobranchia</taxon>
        <taxon>Pteriomorphia</taxon>
        <taxon>Mytilida</taxon>
        <taxon>Mytiloidea</taxon>
        <taxon>Mytilidae</taxon>
        <taxon>Mytilinae</taxon>
        <taxon>Mytilus</taxon>
    </lineage>
</organism>
<comment type="caution">
    <text evidence="1">The sequence shown here is derived from an EMBL/GenBank/DDBJ whole genome shotgun (WGS) entry which is preliminary data.</text>
</comment>
<dbReference type="EMBL" id="CAJPWZ010000138">
    <property type="protein sequence ID" value="CAG2186514.1"/>
    <property type="molecule type" value="Genomic_DNA"/>
</dbReference>
<dbReference type="Proteomes" id="UP000683360">
    <property type="component" value="Unassembled WGS sequence"/>
</dbReference>
<evidence type="ECO:0000313" key="1">
    <source>
        <dbReference type="EMBL" id="CAG2186514.1"/>
    </source>
</evidence>
<accession>A0A8S3PRZ0</accession>